<dbReference type="AlphaFoldDB" id="A0AAQ4FME5"/>
<feature type="non-terminal residue" evidence="2">
    <location>
        <position position="1"/>
    </location>
</feature>
<dbReference type="Proteomes" id="UP001321473">
    <property type="component" value="Unassembled WGS sequence"/>
</dbReference>
<gene>
    <name evidence="2" type="ORF">V5799_022486</name>
</gene>
<evidence type="ECO:0000256" key="1">
    <source>
        <dbReference type="SAM" id="MobiDB-lite"/>
    </source>
</evidence>
<organism evidence="2 3">
    <name type="scientific">Amblyomma americanum</name>
    <name type="common">Lone star tick</name>
    <dbReference type="NCBI Taxonomy" id="6943"/>
    <lineage>
        <taxon>Eukaryota</taxon>
        <taxon>Metazoa</taxon>
        <taxon>Ecdysozoa</taxon>
        <taxon>Arthropoda</taxon>
        <taxon>Chelicerata</taxon>
        <taxon>Arachnida</taxon>
        <taxon>Acari</taxon>
        <taxon>Parasitiformes</taxon>
        <taxon>Ixodida</taxon>
        <taxon>Ixodoidea</taxon>
        <taxon>Ixodidae</taxon>
        <taxon>Amblyomminae</taxon>
        <taxon>Amblyomma</taxon>
    </lineage>
</organism>
<accession>A0AAQ4FME5</accession>
<comment type="caution">
    <text evidence="2">The sequence shown here is derived from an EMBL/GenBank/DDBJ whole genome shotgun (WGS) entry which is preliminary data.</text>
</comment>
<dbReference type="EMBL" id="JARKHS020001503">
    <property type="protein sequence ID" value="KAK8787738.1"/>
    <property type="molecule type" value="Genomic_DNA"/>
</dbReference>
<feature type="compositionally biased region" description="Acidic residues" evidence="1">
    <location>
        <begin position="19"/>
        <end position="28"/>
    </location>
</feature>
<protein>
    <submittedName>
        <fullName evidence="2">Uncharacterized protein</fullName>
    </submittedName>
</protein>
<evidence type="ECO:0000313" key="2">
    <source>
        <dbReference type="EMBL" id="KAK8787738.1"/>
    </source>
</evidence>
<name>A0AAQ4FME5_AMBAM</name>
<proteinExistence type="predicted"/>
<evidence type="ECO:0000313" key="3">
    <source>
        <dbReference type="Proteomes" id="UP001321473"/>
    </source>
</evidence>
<keyword evidence="3" id="KW-1185">Reference proteome</keyword>
<feature type="region of interest" description="Disordered" evidence="1">
    <location>
        <begin position="14"/>
        <end position="64"/>
    </location>
</feature>
<sequence>LNLSRAEAILEAIASQDGSDLDLSDDELNEKSTQAPQPDVSCSDDSDEEDSGSGPLTSVGKFPPWRHAPFVSSLPDVPDTPDTETDSRTNWTALDYFKQYFSEEFYRNMHEKSETLLQALQSRDLKRGDGVYEHAVPGCGYAVRCGGCGR</sequence>
<reference evidence="2 3" key="1">
    <citation type="journal article" date="2023" name="Arcadia Sci">
        <title>De novo assembly of a long-read Amblyomma americanum tick genome.</title>
        <authorList>
            <person name="Chou S."/>
            <person name="Poskanzer K.E."/>
            <person name="Rollins M."/>
            <person name="Thuy-Boun P.S."/>
        </authorList>
    </citation>
    <scope>NUCLEOTIDE SEQUENCE [LARGE SCALE GENOMIC DNA]</scope>
    <source>
        <strain evidence="2">F_SG_1</strain>
        <tissue evidence="2">Salivary glands</tissue>
    </source>
</reference>
<feature type="compositionally biased region" description="Acidic residues" evidence="1">
    <location>
        <begin position="42"/>
        <end position="51"/>
    </location>
</feature>